<protein>
    <submittedName>
        <fullName evidence="5">GntR family transcriptional regulator</fullName>
    </submittedName>
</protein>
<dbReference type="InterPro" id="IPR028978">
    <property type="entry name" value="Chorismate_lyase_/UTRA_dom_sf"/>
</dbReference>
<evidence type="ECO:0000256" key="1">
    <source>
        <dbReference type="ARBA" id="ARBA00023015"/>
    </source>
</evidence>
<gene>
    <name evidence="5" type="ORF">Sant_1526</name>
</gene>
<evidence type="ECO:0000313" key="6">
    <source>
        <dbReference type="Proteomes" id="UP000019028"/>
    </source>
</evidence>
<keyword evidence="1" id="KW-0805">Transcription regulation</keyword>
<dbReference type="GO" id="GO:0003700">
    <property type="term" value="F:DNA-binding transcription factor activity"/>
    <property type="evidence" value="ECO:0007669"/>
    <property type="project" value="InterPro"/>
</dbReference>
<dbReference type="Proteomes" id="UP000019028">
    <property type="component" value="Chromosome"/>
</dbReference>
<dbReference type="GO" id="GO:0003677">
    <property type="term" value="F:DNA binding"/>
    <property type="evidence" value="ECO:0007669"/>
    <property type="project" value="UniProtKB-KW"/>
</dbReference>
<dbReference type="CDD" id="cd07377">
    <property type="entry name" value="WHTH_GntR"/>
    <property type="match status" value="1"/>
</dbReference>
<organism evidence="5 6">
    <name type="scientific">Sodalis praecaptivus</name>
    <dbReference type="NCBI Taxonomy" id="1239307"/>
    <lineage>
        <taxon>Bacteria</taxon>
        <taxon>Pseudomonadati</taxon>
        <taxon>Pseudomonadota</taxon>
        <taxon>Gammaproteobacteria</taxon>
        <taxon>Enterobacterales</taxon>
        <taxon>Bruguierivoracaceae</taxon>
        <taxon>Sodalis</taxon>
    </lineage>
</organism>
<dbReference type="InterPro" id="IPR036390">
    <property type="entry name" value="WH_DNA-bd_sf"/>
</dbReference>
<dbReference type="Gene3D" id="1.10.10.10">
    <property type="entry name" value="Winged helix-like DNA-binding domain superfamily/Winged helix DNA-binding domain"/>
    <property type="match status" value="1"/>
</dbReference>
<evidence type="ECO:0000259" key="4">
    <source>
        <dbReference type="PROSITE" id="PS50949"/>
    </source>
</evidence>
<keyword evidence="2" id="KW-0238">DNA-binding</keyword>
<dbReference type="PATRIC" id="fig|1239307.3.peg.1658"/>
<dbReference type="SMART" id="SM00345">
    <property type="entry name" value="HTH_GNTR"/>
    <property type="match status" value="1"/>
</dbReference>
<dbReference type="PANTHER" id="PTHR44846">
    <property type="entry name" value="MANNOSYL-D-GLYCERATE TRANSPORT/METABOLISM SYSTEM REPRESSOR MNGR-RELATED"/>
    <property type="match status" value="1"/>
</dbReference>
<dbReference type="SUPFAM" id="SSF46785">
    <property type="entry name" value="Winged helix' DNA-binding domain"/>
    <property type="match status" value="1"/>
</dbReference>
<dbReference type="InterPro" id="IPR050679">
    <property type="entry name" value="Bact_HTH_transcr_reg"/>
</dbReference>
<proteinExistence type="predicted"/>
<dbReference type="Pfam" id="PF00392">
    <property type="entry name" value="GntR"/>
    <property type="match status" value="1"/>
</dbReference>
<dbReference type="AlphaFoldDB" id="W0HS26"/>
<dbReference type="Gene3D" id="3.40.1410.10">
    <property type="entry name" value="Chorismate lyase-like"/>
    <property type="match status" value="1"/>
</dbReference>
<dbReference type="EMBL" id="CP006569">
    <property type="protein sequence ID" value="AHF76584.1"/>
    <property type="molecule type" value="Genomic_DNA"/>
</dbReference>
<dbReference type="GO" id="GO:0045892">
    <property type="term" value="P:negative regulation of DNA-templated transcription"/>
    <property type="evidence" value="ECO:0007669"/>
    <property type="project" value="TreeGrafter"/>
</dbReference>
<keyword evidence="3" id="KW-0804">Transcription</keyword>
<dbReference type="SUPFAM" id="SSF64288">
    <property type="entry name" value="Chorismate lyase-like"/>
    <property type="match status" value="1"/>
</dbReference>
<reference evidence="5 6" key="1">
    <citation type="journal article" date="2014" name="Genome Biol. Evol.">
        <title>Genome degeneration and adaptation in a nascent stage of symbiosis.</title>
        <authorList>
            <person name="Oakeson K.F."/>
            <person name="Gil R."/>
            <person name="Clayton A.L."/>
            <person name="Dunn D.M."/>
            <person name="von Niederhausern A.C."/>
            <person name="Hamil C."/>
            <person name="Aoyagi A."/>
            <person name="Duval B."/>
            <person name="Baca A."/>
            <person name="Silva F.J."/>
            <person name="Vallier A."/>
            <person name="Jackson D.G."/>
            <person name="Latorre A."/>
            <person name="Weiss R.B."/>
            <person name="Heddi A."/>
            <person name="Moya A."/>
            <person name="Dale C."/>
        </authorList>
    </citation>
    <scope>NUCLEOTIDE SEQUENCE [LARGE SCALE GENOMIC DNA]</scope>
    <source>
        <strain evidence="5 6">HS1</strain>
    </source>
</reference>
<dbReference type="KEGG" id="sod:Sant_1526"/>
<evidence type="ECO:0000256" key="3">
    <source>
        <dbReference type="ARBA" id="ARBA00023163"/>
    </source>
</evidence>
<dbReference type="RefSeq" id="WP_025421718.1">
    <property type="nucleotide sequence ID" value="NZ_CP006569.1"/>
</dbReference>
<evidence type="ECO:0000256" key="2">
    <source>
        <dbReference type="ARBA" id="ARBA00023125"/>
    </source>
</evidence>
<dbReference type="InterPro" id="IPR036388">
    <property type="entry name" value="WH-like_DNA-bd_sf"/>
</dbReference>
<dbReference type="SMART" id="SM00866">
    <property type="entry name" value="UTRA"/>
    <property type="match status" value="1"/>
</dbReference>
<dbReference type="InterPro" id="IPR000524">
    <property type="entry name" value="Tscrpt_reg_HTH_GntR"/>
</dbReference>
<dbReference type="PROSITE" id="PS50949">
    <property type="entry name" value="HTH_GNTR"/>
    <property type="match status" value="1"/>
</dbReference>
<evidence type="ECO:0000313" key="5">
    <source>
        <dbReference type="EMBL" id="AHF76584.1"/>
    </source>
</evidence>
<feature type="domain" description="HTH gntR-type" evidence="4">
    <location>
        <begin position="14"/>
        <end position="82"/>
    </location>
</feature>
<sequence length="249" mass="27892">MHLSEGMMSDASHTPIYIRIQQFIRQQIQSGRLQEGDRIATELTLARHFATSRATVARAIQQLVYEGVIVRRPGSGSFVSTRAITAPLQLTRVYSFEDKLSAEGAQIDYHILAFSALAASEIWAHLLHIGTGDPVYQLRRLRIVSQRRMSLEVRILPAALGQRMTVEMLQNQSVHQILAGLALPVRRVEGKIRACLADGGLAREMAVQEGSALLVRDYVLTGDNRQPLVCGESYYRPDFHIDYQVEDSH</sequence>
<dbReference type="InterPro" id="IPR011663">
    <property type="entry name" value="UTRA"/>
</dbReference>
<dbReference type="HOGENOM" id="CLU_063236_4_2_6"/>
<name>W0HS26_9GAMM</name>
<dbReference type="Pfam" id="PF07702">
    <property type="entry name" value="UTRA"/>
    <property type="match status" value="1"/>
</dbReference>
<dbReference type="PANTHER" id="PTHR44846:SF1">
    <property type="entry name" value="MANNOSYL-D-GLYCERATE TRANSPORT_METABOLISM SYSTEM REPRESSOR MNGR-RELATED"/>
    <property type="match status" value="1"/>
</dbReference>
<accession>W0HS26</accession>
<keyword evidence="6" id="KW-1185">Reference proteome</keyword>